<dbReference type="RefSeq" id="WP_231441380.1">
    <property type="nucleotide sequence ID" value="NZ_JAJOMB010000006.1"/>
</dbReference>
<comment type="similarity">
    <text evidence="1">Belongs to the AfsR/DnrI/RedD regulatory family.</text>
</comment>
<evidence type="ECO:0000256" key="5">
    <source>
        <dbReference type="PROSITE-ProRule" id="PRU01091"/>
    </source>
</evidence>
<dbReference type="Gene3D" id="1.25.40.10">
    <property type="entry name" value="Tetratricopeptide repeat domain"/>
    <property type="match status" value="1"/>
</dbReference>
<dbReference type="SMART" id="SM01043">
    <property type="entry name" value="BTAD"/>
    <property type="match status" value="1"/>
</dbReference>
<dbReference type="SMART" id="SM00862">
    <property type="entry name" value="Trans_reg_C"/>
    <property type="match status" value="1"/>
</dbReference>
<evidence type="ECO:0000256" key="3">
    <source>
        <dbReference type="ARBA" id="ARBA00023125"/>
    </source>
</evidence>
<name>A0A9X1SZA5_9ACTN</name>
<keyword evidence="3 5" id="KW-0238">DNA-binding</keyword>
<dbReference type="GO" id="GO:0006355">
    <property type="term" value="P:regulation of DNA-templated transcription"/>
    <property type="evidence" value="ECO:0007669"/>
    <property type="project" value="InterPro"/>
</dbReference>
<dbReference type="Gene3D" id="1.10.10.10">
    <property type="entry name" value="Winged helix-like DNA-binding domain superfamily/Winged helix DNA-binding domain"/>
    <property type="match status" value="1"/>
</dbReference>
<feature type="domain" description="OmpR/PhoB-type" evidence="6">
    <location>
        <begin position="1"/>
        <end position="88"/>
    </location>
</feature>
<dbReference type="InterPro" id="IPR011990">
    <property type="entry name" value="TPR-like_helical_dom_sf"/>
</dbReference>
<dbReference type="GO" id="GO:0000160">
    <property type="term" value="P:phosphorelay signal transduction system"/>
    <property type="evidence" value="ECO:0007669"/>
    <property type="project" value="InterPro"/>
</dbReference>
<dbReference type="PROSITE" id="PS51755">
    <property type="entry name" value="OMPR_PHOB"/>
    <property type="match status" value="1"/>
</dbReference>
<reference evidence="7" key="1">
    <citation type="submission" date="2021-11" db="EMBL/GenBank/DDBJ databases">
        <title>Streptomyces corallinus and Kineosporia corallina sp. nov., two new coral-derived marine actinobacteria.</title>
        <authorList>
            <person name="Buangrab K."/>
            <person name="Sutthacheep M."/>
            <person name="Yeemin T."/>
            <person name="Harunari E."/>
            <person name="Igarashi Y."/>
            <person name="Sripreechasak P."/>
            <person name="Kanchanasin P."/>
            <person name="Tanasupawat S."/>
            <person name="Phongsopitanun W."/>
        </authorList>
    </citation>
    <scope>NUCLEOTIDE SEQUENCE</scope>
    <source>
        <strain evidence="7">JCM 31032</strain>
    </source>
</reference>
<keyword evidence="8" id="KW-1185">Reference proteome</keyword>
<dbReference type="InterPro" id="IPR036388">
    <property type="entry name" value="WH-like_DNA-bd_sf"/>
</dbReference>
<evidence type="ECO:0000256" key="4">
    <source>
        <dbReference type="ARBA" id="ARBA00023163"/>
    </source>
</evidence>
<dbReference type="PANTHER" id="PTHR35807">
    <property type="entry name" value="TRANSCRIPTIONAL REGULATOR REDD-RELATED"/>
    <property type="match status" value="1"/>
</dbReference>
<dbReference type="SUPFAM" id="SSF46894">
    <property type="entry name" value="C-terminal effector domain of the bipartite response regulators"/>
    <property type="match status" value="1"/>
</dbReference>
<evidence type="ECO:0000256" key="2">
    <source>
        <dbReference type="ARBA" id="ARBA00023015"/>
    </source>
</evidence>
<dbReference type="GO" id="GO:0003677">
    <property type="term" value="F:DNA binding"/>
    <property type="evidence" value="ECO:0007669"/>
    <property type="project" value="UniProtKB-UniRule"/>
</dbReference>
<evidence type="ECO:0000313" key="8">
    <source>
        <dbReference type="Proteomes" id="UP001138997"/>
    </source>
</evidence>
<keyword evidence="2" id="KW-0805">Transcription regulation</keyword>
<proteinExistence type="inferred from homology"/>
<dbReference type="InterPro" id="IPR051677">
    <property type="entry name" value="AfsR-DnrI-RedD_regulator"/>
</dbReference>
<dbReference type="Pfam" id="PF00486">
    <property type="entry name" value="Trans_reg_C"/>
    <property type="match status" value="1"/>
</dbReference>
<dbReference type="SUPFAM" id="SSF48452">
    <property type="entry name" value="TPR-like"/>
    <property type="match status" value="1"/>
</dbReference>
<protein>
    <submittedName>
        <fullName evidence="7">Winged helix-turn-helix domain-containing protein</fullName>
    </submittedName>
</protein>
<dbReference type="InterPro" id="IPR016032">
    <property type="entry name" value="Sig_transdc_resp-reg_C-effctor"/>
</dbReference>
<dbReference type="AlphaFoldDB" id="A0A9X1SZA5"/>
<dbReference type="InterPro" id="IPR001867">
    <property type="entry name" value="OmpR/PhoB-type_DNA-bd"/>
</dbReference>
<dbReference type="InterPro" id="IPR005158">
    <property type="entry name" value="BTAD"/>
</dbReference>
<comment type="caution">
    <text evidence="7">The sequence shown here is derived from an EMBL/GenBank/DDBJ whole genome shotgun (WGS) entry which is preliminary data.</text>
</comment>
<dbReference type="EMBL" id="JAJOMB010000006">
    <property type="protein sequence ID" value="MCD5311803.1"/>
    <property type="molecule type" value="Genomic_DNA"/>
</dbReference>
<sequence length="439" mass="47861">MRIGERRQGISAPMERALLALLVVKAGRLATSEWLINGLWPDEKTRPETKNTLQTYVSHLRPKLEPERQAGQPWRVLRREANGYLLDVGALDVHAFETQVDKGTSLLRAGQAMEADEALTAALGLWRADEAFTDVTQPEPDPVRTMIDELARKRLGAVKTWGQARIDIGRGESVLTELGSQRALHPYDEDLVRLSMLALQQCGHTAEALRLYDATARAFAEELGVDPGKGLWEVHRKILQAPTVADPVHIPEGPPRPPVAAIPPRRKGALVAASAAFVVVLGVLGFSTMRPEQADDLSGSDELYSTLNLEMLPGNAHDLDVVSWEETLLPGGQPIGSPESNRGDLYRQKEVKDRLSGWPTTLEGSGGFNTFQPLSRDKDVTDCRNIPDSGQGNADVVTLREGDKFCVHTHEGRWALVTITGLPGAPGAPLLAEAKVLPL</sequence>
<dbReference type="CDD" id="cd15831">
    <property type="entry name" value="BTAD"/>
    <property type="match status" value="1"/>
</dbReference>
<dbReference type="Pfam" id="PF03704">
    <property type="entry name" value="BTAD"/>
    <property type="match status" value="1"/>
</dbReference>
<keyword evidence="4" id="KW-0804">Transcription</keyword>
<gene>
    <name evidence="7" type="ORF">LR394_12910</name>
</gene>
<feature type="DNA-binding region" description="OmpR/PhoB-type" evidence="5">
    <location>
        <begin position="1"/>
        <end position="88"/>
    </location>
</feature>
<dbReference type="PANTHER" id="PTHR35807:SF1">
    <property type="entry name" value="TRANSCRIPTIONAL REGULATOR REDD"/>
    <property type="match status" value="1"/>
</dbReference>
<accession>A0A9X1SZA5</accession>
<dbReference type="Proteomes" id="UP001138997">
    <property type="component" value="Unassembled WGS sequence"/>
</dbReference>
<evidence type="ECO:0000259" key="6">
    <source>
        <dbReference type="PROSITE" id="PS51755"/>
    </source>
</evidence>
<evidence type="ECO:0000313" key="7">
    <source>
        <dbReference type="EMBL" id="MCD5311803.1"/>
    </source>
</evidence>
<evidence type="ECO:0000256" key="1">
    <source>
        <dbReference type="ARBA" id="ARBA00005820"/>
    </source>
</evidence>
<organism evidence="7 8">
    <name type="scientific">Kineosporia babensis</name>
    <dbReference type="NCBI Taxonomy" id="499548"/>
    <lineage>
        <taxon>Bacteria</taxon>
        <taxon>Bacillati</taxon>
        <taxon>Actinomycetota</taxon>
        <taxon>Actinomycetes</taxon>
        <taxon>Kineosporiales</taxon>
        <taxon>Kineosporiaceae</taxon>
        <taxon>Kineosporia</taxon>
    </lineage>
</organism>